<keyword evidence="2" id="KW-1185">Reference proteome</keyword>
<comment type="caution">
    <text evidence="1">The sequence shown here is derived from an EMBL/GenBank/DDBJ whole genome shotgun (WGS) entry which is preliminary data.</text>
</comment>
<dbReference type="RefSeq" id="WP_106596576.1">
    <property type="nucleotide sequence ID" value="NZ_PYAS01000008.1"/>
</dbReference>
<reference evidence="1 2" key="1">
    <citation type="submission" date="2018-03" db="EMBL/GenBank/DDBJ databases">
        <title>Genomic Encyclopedia of Archaeal and Bacterial Type Strains, Phase II (KMG-II): from individual species to whole genera.</title>
        <authorList>
            <person name="Goeker M."/>
        </authorList>
    </citation>
    <scope>NUCLEOTIDE SEQUENCE [LARGE SCALE GENOMIC DNA]</scope>
    <source>
        <strain evidence="1 2">DSM 29057</strain>
    </source>
</reference>
<evidence type="ECO:0008006" key="3">
    <source>
        <dbReference type="Google" id="ProtNLM"/>
    </source>
</evidence>
<dbReference type="EMBL" id="PYAS01000008">
    <property type="protein sequence ID" value="PSL27154.1"/>
    <property type="molecule type" value="Genomic_DNA"/>
</dbReference>
<evidence type="ECO:0000313" key="1">
    <source>
        <dbReference type="EMBL" id="PSL27154.1"/>
    </source>
</evidence>
<sequence length="363" mass="42061">MEKLFTTRKIRLLIDSDDIDQKNKIIDTLYQWRYICFKAANQIFTHHYVQKQLREMLYLTEGVRARLSDIKKDEHGILSTSRMNTSYQVLAQNYKGSIPMHVMSALNGNLVASFNKMSKALASGESAMPNFRKEIPIPFKGTDVKKLRSSKEGAVFHFSLFDFPFRTYLGKTGHDKREMLQRLLASQVKLCTSSLVLDKGKIFMLAVFHTERQGQQLDQDIIAEASLSLDYPIIVSVGNKRYTIGSKDEYLYKRLAIQAAIRRKRKAMAFMNQTSRRQLRKTSIDQLIQSEKRYVSHKQHVYSKRLIDICLKNKAATLLLVDQTEKEQLAKDDPFLFRNWGYYGLKQKIERKAEKVGIAVLVE</sequence>
<protein>
    <recommendedName>
        <fullName evidence="3">Transposase</fullName>
    </recommendedName>
</protein>
<proteinExistence type="predicted"/>
<gene>
    <name evidence="1" type="ORF">CLV60_1088</name>
</gene>
<dbReference type="AlphaFoldDB" id="A0A2P8FZL5"/>
<organism evidence="1 2">
    <name type="scientific">Dyadobacter jiangsuensis</name>
    <dbReference type="NCBI Taxonomy" id="1591085"/>
    <lineage>
        <taxon>Bacteria</taxon>
        <taxon>Pseudomonadati</taxon>
        <taxon>Bacteroidota</taxon>
        <taxon>Cytophagia</taxon>
        <taxon>Cytophagales</taxon>
        <taxon>Spirosomataceae</taxon>
        <taxon>Dyadobacter</taxon>
    </lineage>
</organism>
<name>A0A2P8FZL5_9BACT</name>
<evidence type="ECO:0000313" key="2">
    <source>
        <dbReference type="Proteomes" id="UP000241964"/>
    </source>
</evidence>
<accession>A0A2P8FZL5</accession>
<dbReference type="Proteomes" id="UP000241964">
    <property type="component" value="Unassembled WGS sequence"/>
</dbReference>
<dbReference type="OrthoDB" id="1404787at2"/>